<evidence type="ECO:0000313" key="3">
    <source>
        <dbReference type="Proteomes" id="UP001560573"/>
    </source>
</evidence>
<dbReference type="InterPro" id="IPR039449">
    <property type="entry name" value="TssO"/>
</dbReference>
<gene>
    <name evidence="2" type="primary">tssO</name>
    <name evidence="2" type="ORF">QTN47_09210</name>
</gene>
<keyword evidence="1" id="KW-1133">Transmembrane helix</keyword>
<protein>
    <submittedName>
        <fullName evidence="2">Type VI secretion system TssO</fullName>
    </submittedName>
</protein>
<comment type="caution">
    <text evidence="2">The sequence shown here is derived from an EMBL/GenBank/DDBJ whole genome shotgun (WGS) entry which is preliminary data.</text>
</comment>
<accession>A0ABV3ZCR2</accession>
<dbReference type="RefSeq" id="WP_369329074.1">
    <property type="nucleotide sequence ID" value="NZ_JAULBC010000002.1"/>
</dbReference>
<evidence type="ECO:0000256" key="1">
    <source>
        <dbReference type="SAM" id="Phobius"/>
    </source>
</evidence>
<keyword evidence="1" id="KW-0812">Transmembrane</keyword>
<keyword evidence="1" id="KW-0472">Membrane</keyword>
<keyword evidence="3" id="KW-1185">Reference proteome</keyword>
<reference evidence="2 3" key="1">
    <citation type="submission" date="2023-07" db="EMBL/GenBank/DDBJ databases">
        <authorList>
            <person name="Lian W.-H."/>
        </authorList>
    </citation>
    <scope>NUCLEOTIDE SEQUENCE [LARGE SCALE GENOMIC DNA]</scope>
    <source>
        <strain evidence="2 3">SYSU DXS3180</strain>
    </source>
</reference>
<dbReference type="Proteomes" id="UP001560573">
    <property type="component" value="Unassembled WGS sequence"/>
</dbReference>
<name>A0ABV3ZCR2_9BACT</name>
<organism evidence="2 3">
    <name type="scientific">Danxiaibacter flavus</name>
    <dbReference type="NCBI Taxonomy" id="3049108"/>
    <lineage>
        <taxon>Bacteria</taxon>
        <taxon>Pseudomonadati</taxon>
        <taxon>Bacteroidota</taxon>
        <taxon>Chitinophagia</taxon>
        <taxon>Chitinophagales</taxon>
        <taxon>Chitinophagaceae</taxon>
        <taxon>Danxiaibacter</taxon>
    </lineage>
</organism>
<evidence type="ECO:0000313" key="2">
    <source>
        <dbReference type="EMBL" id="MEX6687669.1"/>
    </source>
</evidence>
<feature type="transmembrane region" description="Helical" evidence="1">
    <location>
        <begin position="17"/>
        <end position="37"/>
    </location>
</feature>
<sequence length="176" mass="20386">MERDNLITLGRREKRQYLIYLVCIFVFTVSLLVWIIFRNSNNPFTSKSIVENAYLKKARAFDERKKYASALFDSTFERITALQNGTLNTIVEADITSQVKELNDLADDVTVHDIRYASFRQMAAFLTSYFEDMLTLKRKVANVQMFQKQLTDCEIGYKDGEILMNQLRAAQAARAN</sequence>
<dbReference type="Pfam" id="PF17561">
    <property type="entry name" value="TssO"/>
    <property type="match status" value="1"/>
</dbReference>
<dbReference type="EMBL" id="JAULBC010000002">
    <property type="protein sequence ID" value="MEX6687669.1"/>
    <property type="molecule type" value="Genomic_DNA"/>
</dbReference>
<proteinExistence type="predicted"/>